<reference evidence="2" key="1">
    <citation type="submission" date="2022-10" db="EMBL/GenBank/DDBJ databases">
        <title>Genome assembly of Pristionchus species.</title>
        <authorList>
            <person name="Yoshida K."/>
            <person name="Sommer R.J."/>
        </authorList>
    </citation>
    <scope>NUCLEOTIDE SEQUENCE [LARGE SCALE GENOMIC DNA]</scope>
    <source>
        <strain evidence="2">RS5460</strain>
    </source>
</reference>
<comment type="caution">
    <text evidence="1">The sequence shown here is derived from an EMBL/GenBank/DDBJ whole genome shotgun (WGS) entry which is preliminary data.</text>
</comment>
<dbReference type="Proteomes" id="UP001328107">
    <property type="component" value="Unassembled WGS sequence"/>
</dbReference>
<feature type="non-terminal residue" evidence="1">
    <location>
        <position position="1"/>
    </location>
</feature>
<dbReference type="AlphaFoldDB" id="A0AAN5C590"/>
<proteinExistence type="predicted"/>
<evidence type="ECO:0000313" key="1">
    <source>
        <dbReference type="EMBL" id="GMR37863.1"/>
    </source>
</evidence>
<feature type="non-terminal residue" evidence="1">
    <location>
        <position position="264"/>
    </location>
</feature>
<evidence type="ECO:0000313" key="2">
    <source>
        <dbReference type="Proteomes" id="UP001328107"/>
    </source>
</evidence>
<sequence>ADDECPCDPLPMLDAKWEIQNGVPAQIGVVGACENPAHYVSFWAANYPDSSQPRPSPTDFATTRTVKVSCHAGIWLITIPGNPAVGGQITNATCSPAKIGELSNLGTDDPCITQGFPDETSLDKEGVCPRDQRQLVIRAINESLARVTFEIDPNHVLTFDTARNMWMLEYKYTGVKHWLVAVSCATVGNEKLSSECMCEDLPMLDAKHVIENGVTAQVGVTQSGRDVTTGACANKAHRFTFWAANYPYSIQTAAGNTFSFVDTA</sequence>
<accession>A0AAN5C590</accession>
<gene>
    <name evidence="1" type="ORF">PMAYCL1PPCAC_08058</name>
</gene>
<organism evidence="1 2">
    <name type="scientific">Pristionchus mayeri</name>
    <dbReference type="NCBI Taxonomy" id="1317129"/>
    <lineage>
        <taxon>Eukaryota</taxon>
        <taxon>Metazoa</taxon>
        <taxon>Ecdysozoa</taxon>
        <taxon>Nematoda</taxon>
        <taxon>Chromadorea</taxon>
        <taxon>Rhabditida</taxon>
        <taxon>Rhabditina</taxon>
        <taxon>Diplogasteromorpha</taxon>
        <taxon>Diplogasteroidea</taxon>
        <taxon>Neodiplogasteridae</taxon>
        <taxon>Pristionchus</taxon>
    </lineage>
</organism>
<name>A0AAN5C590_9BILA</name>
<keyword evidence="2" id="KW-1185">Reference proteome</keyword>
<dbReference type="EMBL" id="BTRK01000002">
    <property type="protein sequence ID" value="GMR37863.1"/>
    <property type="molecule type" value="Genomic_DNA"/>
</dbReference>
<protein>
    <submittedName>
        <fullName evidence="1">Uncharacterized protein</fullName>
    </submittedName>
</protein>